<evidence type="ECO:0000313" key="1">
    <source>
        <dbReference type="EMBL" id="KMP06836.1"/>
    </source>
</evidence>
<dbReference type="AlphaFoldDB" id="A0A0J6YDR6"/>
<dbReference type="Proteomes" id="UP000054565">
    <property type="component" value="Unassembled WGS sequence"/>
</dbReference>
<evidence type="ECO:0000313" key="2">
    <source>
        <dbReference type="Proteomes" id="UP000054565"/>
    </source>
</evidence>
<accession>A0A0J6YDR6</accession>
<dbReference type="EMBL" id="DS028096">
    <property type="protein sequence ID" value="KMP06836.1"/>
    <property type="molecule type" value="Genomic_DNA"/>
</dbReference>
<organism evidence="1 2">
    <name type="scientific">Coccidioides immitis RMSCC 2394</name>
    <dbReference type="NCBI Taxonomy" id="404692"/>
    <lineage>
        <taxon>Eukaryota</taxon>
        <taxon>Fungi</taxon>
        <taxon>Dikarya</taxon>
        <taxon>Ascomycota</taxon>
        <taxon>Pezizomycotina</taxon>
        <taxon>Eurotiomycetes</taxon>
        <taxon>Eurotiomycetidae</taxon>
        <taxon>Onygenales</taxon>
        <taxon>Onygenaceae</taxon>
        <taxon>Coccidioides</taxon>
    </lineage>
</organism>
<reference evidence="2" key="1">
    <citation type="journal article" date="2010" name="Genome Res.">
        <title>Population genomic sequencing of Coccidioides fungi reveals recent hybridization and transposon control.</title>
        <authorList>
            <person name="Neafsey D.E."/>
            <person name="Barker B.M."/>
            <person name="Sharpton T.J."/>
            <person name="Stajich J.E."/>
            <person name="Park D.J."/>
            <person name="Whiston E."/>
            <person name="Hung C.-Y."/>
            <person name="McMahan C."/>
            <person name="White J."/>
            <person name="Sykes S."/>
            <person name="Heiman D."/>
            <person name="Young S."/>
            <person name="Zeng Q."/>
            <person name="Abouelleil A."/>
            <person name="Aftuck L."/>
            <person name="Bessette D."/>
            <person name="Brown A."/>
            <person name="FitzGerald M."/>
            <person name="Lui A."/>
            <person name="Macdonald J.P."/>
            <person name="Priest M."/>
            <person name="Orbach M.J."/>
            <person name="Galgiani J.N."/>
            <person name="Kirkland T.N."/>
            <person name="Cole G.T."/>
            <person name="Birren B.W."/>
            <person name="Henn M.R."/>
            <person name="Taylor J.W."/>
            <person name="Rounsley S.D."/>
        </authorList>
    </citation>
    <scope>NUCLEOTIDE SEQUENCE [LARGE SCALE GENOMIC DNA]</scope>
    <source>
        <strain evidence="2">RMSCC 2394</strain>
    </source>
</reference>
<proteinExistence type="predicted"/>
<sequence length="112" mass="12864">MAGFYTSTKKMQAWKAFLAEKQSDFDQWSASKTTEDINKLVISSPPTVFRGLSLTRLRLPTYGPWGQHHGVPRIHFWESNEKYMYGRPTNHACCTHPDPDRCCKGHLSYTIA</sequence>
<protein>
    <submittedName>
        <fullName evidence="1">Uncharacterized protein</fullName>
    </submittedName>
</protein>
<gene>
    <name evidence="1" type="ORF">CIRG_06516</name>
</gene>
<name>A0A0J6YDR6_COCIT</name>